<keyword evidence="8" id="KW-1185">Reference proteome</keyword>
<dbReference type="InterPro" id="IPR018247">
    <property type="entry name" value="EF_Hand_1_Ca_BS"/>
</dbReference>
<dbReference type="EMBL" id="JAUSWN010000001">
    <property type="protein sequence ID" value="MDQ0478433.1"/>
    <property type="molecule type" value="Genomic_DNA"/>
</dbReference>
<gene>
    <name evidence="7" type="ORF">QOZ93_000134</name>
</gene>
<dbReference type="InterPro" id="IPR009003">
    <property type="entry name" value="Peptidase_S1_PA"/>
</dbReference>
<evidence type="ECO:0000256" key="1">
    <source>
        <dbReference type="ARBA" id="ARBA00010541"/>
    </source>
</evidence>
<name>A0ABU0JQI4_HATLI</name>
<dbReference type="GO" id="GO:0008233">
    <property type="term" value="F:peptidase activity"/>
    <property type="evidence" value="ECO:0007669"/>
    <property type="project" value="UniProtKB-KW"/>
</dbReference>
<dbReference type="InterPro" id="IPR036034">
    <property type="entry name" value="PDZ_sf"/>
</dbReference>
<dbReference type="SUPFAM" id="SSF50494">
    <property type="entry name" value="Trypsin-like serine proteases"/>
    <property type="match status" value="1"/>
</dbReference>
<dbReference type="Proteomes" id="UP001224418">
    <property type="component" value="Unassembled WGS sequence"/>
</dbReference>
<keyword evidence="5" id="KW-0472">Membrane</keyword>
<feature type="domain" description="PDZ" evidence="6">
    <location>
        <begin position="338"/>
        <end position="415"/>
    </location>
</feature>
<dbReference type="PRINTS" id="PR00834">
    <property type="entry name" value="PROTEASES2C"/>
</dbReference>
<protein>
    <submittedName>
        <fullName evidence="7">Serine protease Do</fullName>
        <ecNumber evidence="7">3.4.21.107</ecNumber>
    </submittedName>
</protein>
<proteinExistence type="inferred from homology"/>
<comment type="similarity">
    <text evidence="1">Belongs to the peptidase S1C family.</text>
</comment>
<evidence type="ECO:0000259" key="6">
    <source>
        <dbReference type="PROSITE" id="PS50106"/>
    </source>
</evidence>
<feature type="region of interest" description="Disordered" evidence="4">
    <location>
        <begin position="101"/>
        <end position="120"/>
    </location>
</feature>
<dbReference type="RefSeq" id="WP_307354729.1">
    <property type="nucleotide sequence ID" value="NZ_BAAACJ010000024.1"/>
</dbReference>
<evidence type="ECO:0000313" key="7">
    <source>
        <dbReference type="EMBL" id="MDQ0478433.1"/>
    </source>
</evidence>
<accession>A0ABU0JQI4</accession>
<dbReference type="InterPro" id="IPR051201">
    <property type="entry name" value="Chloro_Bact_Ser_Proteases"/>
</dbReference>
<organism evidence="7 8">
    <name type="scientific">Hathewaya limosa</name>
    <name type="common">Clostridium limosum</name>
    <dbReference type="NCBI Taxonomy" id="1536"/>
    <lineage>
        <taxon>Bacteria</taxon>
        <taxon>Bacillati</taxon>
        <taxon>Bacillota</taxon>
        <taxon>Clostridia</taxon>
        <taxon>Eubacteriales</taxon>
        <taxon>Clostridiaceae</taxon>
        <taxon>Hathewaya</taxon>
    </lineage>
</organism>
<dbReference type="GO" id="GO:0006508">
    <property type="term" value="P:proteolysis"/>
    <property type="evidence" value="ECO:0007669"/>
    <property type="project" value="UniProtKB-KW"/>
</dbReference>
<dbReference type="InterPro" id="IPR001478">
    <property type="entry name" value="PDZ"/>
</dbReference>
<evidence type="ECO:0000313" key="8">
    <source>
        <dbReference type="Proteomes" id="UP001224418"/>
    </source>
</evidence>
<dbReference type="Gene3D" id="2.30.42.10">
    <property type="match status" value="1"/>
</dbReference>
<evidence type="ECO:0000256" key="5">
    <source>
        <dbReference type="SAM" id="Phobius"/>
    </source>
</evidence>
<dbReference type="SMART" id="SM00228">
    <property type="entry name" value="PDZ"/>
    <property type="match status" value="1"/>
</dbReference>
<reference evidence="7 8" key="1">
    <citation type="submission" date="2023-07" db="EMBL/GenBank/DDBJ databases">
        <title>Genomic Encyclopedia of Type Strains, Phase IV (KMG-IV): sequencing the most valuable type-strain genomes for metagenomic binning, comparative biology and taxonomic classification.</title>
        <authorList>
            <person name="Goeker M."/>
        </authorList>
    </citation>
    <scope>NUCLEOTIDE SEQUENCE [LARGE SCALE GENOMIC DNA]</scope>
    <source>
        <strain evidence="7 8">DSM 1400</strain>
    </source>
</reference>
<dbReference type="PANTHER" id="PTHR43343:SF3">
    <property type="entry name" value="PROTEASE DO-LIKE 8, CHLOROPLASTIC"/>
    <property type="match status" value="1"/>
</dbReference>
<keyword evidence="5" id="KW-1133">Transmembrane helix</keyword>
<keyword evidence="3 7" id="KW-0378">Hydrolase</keyword>
<keyword evidence="5" id="KW-0812">Transmembrane</keyword>
<dbReference type="EC" id="3.4.21.107" evidence="7"/>
<dbReference type="Pfam" id="PF13180">
    <property type="entry name" value="PDZ_2"/>
    <property type="match status" value="1"/>
</dbReference>
<feature type="transmembrane region" description="Helical" evidence="5">
    <location>
        <begin position="68"/>
        <end position="94"/>
    </location>
</feature>
<comment type="caution">
    <text evidence="7">The sequence shown here is derived from an EMBL/GenBank/DDBJ whole genome shotgun (WGS) entry which is preliminary data.</text>
</comment>
<dbReference type="PROSITE" id="PS00018">
    <property type="entry name" value="EF_HAND_1"/>
    <property type="match status" value="1"/>
</dbReference>
<dbReference type="SUPFAM" id="SSF50156">
    <property type="entry name" value="PDZ domain-like"/>
    <property type="match status" value="1"/>
</dbReference>
<evidence type="ECO:0000256" key="2">
    <source>
        <dbReference type="ARBA" id="ARBA00022670"/>
    </source>
</evidence>
<dbReference type="Gene3D" id="2.40.10.10">
    <property type="entry name" value="Trypsin-like serine proteases"/>
    <property type="match status" value="2"/>
</dbReference>
<dbReference type="PROSITE" id="PS50106">
    <property type="entry name" value="PDZ"/>
    <property type="match status" value="1"/>
</dbReference>
<dbReference type="InterPro" id="IPR001940">
    <property type="entry name" value="Peptidase_S1C"/>
</dbReference>
<evidence type="ECO:0000256" key="4">
    <source>
        <dbReference type="SAM" id="MobiDB-lite"/>
    </source>
</evidence>
<evidence type="ECO:0000256" key="3">
    <source>
        <dbReference type="ARBA" id="ARBA00022801"/>
    </source>
</evidence>
<dbReference type="Pfam" id="PF13365">
    <property type="entry name" value="Trypsin_2"/>
    <property type="match status" value="1"/>
</dbReference>
<dbReference type="InterPro" id="IPR043504">
    <property type="entry name" value="Peptidase_S1_PA_chymotrypsin"/>
</dbReference>
<sequence length="428" mass="46351">MSMLDNNKDNNINNSEINENLAKEVKEEMNNHNDSFNNDNTEQFAKNHFTEDFPYEKPNKKKKNGSKILIYVLIAVLSSTVGGIASSVATVNYLKSNTEITEKTPANNGSNVLNSNKSPNSLSELSVPEVIKKVGPAVVGISTKGFPQNVGWGFEVAGQEGLGSGIIFDKQGYILTNNHVVEGAQTISVIFNNGKEVKAKLINTDPNYDVAVLKITDHVEVPAVAEFGDSDKLNVGETAIAIGNPLGKDLLGSVTTGVISAVNRSIDARNKDLKMIQTDAAINPGNSGGPLVNSKGQVIGINTEKRVGNGVEGLGFAIPINQIKPKIQSLMTPKLMFGIVGRTVTEQDSKYYNIPIGVFITDIQQYSPAEKAGLKPGDIILEINGKKIKNNEELNKTKENHKAGDILNIKLFRDNQKINIKLTLQELK</sequence>
<dbReference type="PANTHER" id="PTHR43343">
    <property type="entry name" value="PEPTIDASE S12"/>
    <property type="match status" value="1"/>
</dbReference>
<keyword evidence="2 7" id="KW-0645">Protease</keyword>